<evidence type="ECO:0000259" key="2">
    <source>
        <dbReference type="Pfam" id="PF00975"/>
    </source>
</evidence>
<reference evidence="3 4" key="1">
    <citation type="submission" date="2020-08" db="EMBL/GenBank/DDBJ databases">
        <title>Genomic Encyclopedia of Archaeal and Bacterial Type Strains, Phase II (KMG-II): from individual species to whole genera.</title>
        <authorList>
            <person name="Goeker M."/>
        </authorList>
    </citation>
    <scope>NUCLEOTIDE SEQUENCE [LARGE SCALE GENOMIC DNA]</scope>
    <source>
        <strain evidence="3 4">DSM 43850</strain>
    </source>
</reference>
<evidence type="ECO:0000313" key="3">
    <source>
        <dbReference type="EMBL" id="MBA8922924.1"/>
    </source>
</evidence>
<feature type="domain" description="Thioesterase" evidence="2">
    <location>
        <begin position="16"/>
        <end position="237"/>
    </location>
</feature>
<dbReference type="InterPro" id="IPR001031">
    <property type="entry name" value="Thioesterase"/>
</dbReference>
<evidence type="ECO:0000313" key="4">
    <source>
        <dbReference type="Proteomes" id="UP000517916"/>
    </source>
</evidence>
<comment type="caution">
    <text evidence="3">The sequence shown here is derived from an EMBL/GenBank/DDBJ whole genome shotgun (WGS) entry which is preliminary data.</text>
</comment>
<accession>A0ABR6B7S6</accession>
<dbReference type="SUPFAM" id="SSF53474">
    <property type="entry name" value="alpha/beta-Hydrolases"/>
    <property type="match status" value="1"/>
</dbReference>
<dbReference type="EMBL" id="JACJID010000001">
    <property type="protein sequence ID" value="MBA8922924.1"/>
    <property type="molecule type" value="Genomic_DNA"/>
</dbReference>
<dbReference type="RefSeq" id="WP_025359429.1">
    <property type="nucleotide sequence ID" value="NZ_BAAABQ010000010.1"/>
</dbReference>
<dbReference type="Proteomes" id="UP000517916">
    <property type="component" value="Unassembled WGS sequence"/>
</dbReference>
<dbReference type="Gene3D" id="3.40.50.1820">
    <property type="entry name" value="alpha/beta hydrolase"/>
    <property type="match status" value="1"/>
</dbReference>
<dbReference type="PANTHER" id="PTHR11487">
    <property type="entry name" value="THIOESTERASE"/>
    <property type="match status" value="1"/>
</dbReference>
<dbReference type="InterPro" id="IPR012223">
    <property type="entry name" value="TEII"/>
</dbReference>
<evidence type="ECO:0000256" key="1">
    <source>
        <dbReference type="ARBA" id="ARBA00007169"/>
    </source>
</evidence>
<protein>
    <submittedName>
        <fullName evidence="3">Surfactin synthase thioesterase subunit</fullName>
    </submittedName>
</protein>
<proteinExistence type="inferred from homology"/>
<organism evidence="3 4">
    <name type="scientific">Kutzneria viridogrisea</name>
    <dbReference type="NCBI Taxonomy" id="47990"/>
    <lineage>
        <taxon>Bacteria</taxon>
        <taxon>Bacillati</taxon>
        <taxon>Actinomycetota</taxon>
        <taxon>Actinomycetes</taxon>
        <taxon>Pseudonocardiales</taxon>
        <taxon>Pseudonocardiaceae</taxon>
        <taxon>Kutzneria</taxon>
    </lineage>
</organism>
<name>A0ABR6B7S6_9PSEU</name>
<comment type="similarity">
    <text evidence="1">Belongs to the thioesterase family.</text>
</comment>
<dbReference type="Pfam" id="PF00975">
    <property type="entry name" value="Thioesterase"/>
    <property type="match status" value="1"/>
</dbReference>
<gene>
    <name evidence="3" type="ORF">BC739_000121</name>
</gene>
<keyword evidence="4" id="KW-1185">Reference proteome</keyword>
<dbReference type="PANTHER" id="PTHR11487:SF0">
    <property type="entry name" value="S-ACYL FATTY ACID SYNTHASE THIOESTERASE, MEDIUM CHAIN"/>
    <property type="match status" value="1"/>
</dbReference>
<sequence length="238" mass="25652">MTTTWLPPETTGSGVPLLCLPHSGAGAAAYREWTARLAPALRVLPVRLPGREQRFTEPLLTSVKEIVTELAPVVLALPPGPYRLFGHSMGALLAYELAQAASAAGRPPEHLYVSGFCAPQLAHTQPKLHELTDAQLVEYLKSLQGMDSELLDLPELLELMLPVVRADFTVCGTYQHPDHAPLEIPVTVFAGSEDSTLPAGSLEGWREASTGPVRLHTLPGGHFYLTEQLDAVARVITA</sequence>
<dbReference type="InterPro" id="IPR029058">
    <property type="entry name" value="AB_hydrolase_fold"/>
</dbReference>